<dbReference type="Proteomes" id="UP000443843">
    <property type="component" value="Unassembled WGS sequence"/>
</dbReference>
<accession>A0A844WH08</accession>
<reference evidence="2 3" key="1">
    <citation type="submission" date="2019-11" db="EMBL/GenBank/DDBJ databases">
        <title>Pseudooceanicola pacifica sp. nov., isolated from deep-sea sediment of the Pacific Ocean.</title>
        <authorList>
            <person name="Lyu L."/>
        </authorList>
    </citation>
    <scope>NUCLEOTIDE SEQUENCE [LARGE SCALE GENOMIC DNA]</scope>
    <source>
        <strain evidence="2 3">216_PA32_1</strain>
    </source>
</reference>
<dbReference type="InterPro" id="IPR005025">
    <property type="entry name" value="FMN_Rdtase-like_dom"/>
</dbReference>
<evidence type="ECO:0000313" key="3">
    <source>
        <dbReference type="Proteomes" id="UP000443843"/>
    </source>
</evidence>
<dbReference type="PANTHER" id="PTHR30543:SF21">
    <property type="entry name" value="NAD(P)H-DEPENDENT FMN REDUCTASE LOT6"/>
    <property type="match status" value="1"/>
</dbReference>
<proteinExistence type="predicted"/>
<dbReference type="InterPro" id="IPR029039">
    <property type="entry name" value="Flavoprotein-like_sf"/>
</dbReference>
<dbReference type="Pfam" id="PF03358">
    <property type="entry name" value="FMN_red"/>
    <property type="match status" value="1"/>
</dbReference>
<dbReference type="GO" id="GO:0010181">
    <property type="term" value="F:FMN binding"/>
    <property type="evidence" value="ECO:0007669"/>
    <property type="project" value="TreeGrafter"/>
</dbReference>
<feature type="domain" description="NADPH-dependent FMN reductase-like" evidence="1">
    <location>
        <begin position="9"/>
        <end position="151"/>
    </location>
</feature>
<comment type="caution">
    <text evidence="2">The sequence shown here is derived from an EMBL/GenBank/DDBJ whole genome shotgun (WGS) entry which is preliminary data.</text>
</comment>
<sequence length="206" mass="22370">MTNTHSNPNIAVILGTTRPTRWGHKPAEWIKDKIIADGRMTADILDLADFDLPMFDEMASNKWMPSKDPKAVKWQETLAQYDGYVFVTAEYNHSISGALKNALDQAFNEWARKPAAVVGYGGVGAARAVEHLRAIAVELRMVNVASAVHIGGGELMKVHPMGGNADASIAEIDAVLAPSAAAMLDELYWWADLLKGARAAEERKAA</sequence>
<dbReference type="AlphaFoldDB" id="A0A844WH08"/>
<evidence type="ECO:0000259" key="1">
    <source>
        <dbReference type="Pfam" id="PF03358"/>
    </source>
</evidence>
<dbReference type="GO" id="GO:0016491">
    <property type="term" value="F:oxidoreductase activity"/>
    <property type="evidence" value="ECO:0007669"/>
    <property type="project" value="InterPro"/>
</dbReference>
<organism evidence="2 3">
    <name type="scientific">Pseudooceanicola pacificus</name>
    <dbReference type="NCBI Taxonomy" id="2676438"/>
    <lineage>
        <taxon>Bacteria</taxon>
        <taxon>Pseudomonadati</taxon>
        <taxon>Pseudomonadota</taxon>
        <taxon>Alphaproteobacteria</taxon>
        <taxon>Rhodobacterales</taxon>
        <taxon>Paracoccaceae</taxon>
        <taxon>Pseudooceanicola</taxon>
    </lineage>
</organism>
<dbReference type="PANTHER" id="PTHR30543">
    <property type="entry name" value="CHROMATE REDUCTASE"/>
    <property type="match status" value="1"/>
</dbReference>
<dbReference type="SUPFAM" id="SSF52218">
    <property type="entry name" value="Flavoproteins"/>
    <property type="match status" value="1"/>
</dbReference>
<dbReference type="RefSeq" id="WP_160383721.1">
    <property type="nucleotide sequence ID" value="NZ_WNXQ01000012.1"/>
</dbReference>
<gene>
    <name evidence="2" type="ORF">GLS40_16315</name>
</gene>
<evidence type="ECO:0000313" key="2">
    <source>
        <dbReference type="EMBL" id="MWB79599.1"/>
    </source>
</evidence>
<dbReference type="Gene3D" id="3.40.50.360">
    <property type="match status" value="1"/>
</dbReference>
<protein>
    <submittedName>
        <fullName evidence="2">FMN reductase</fullName>
    </submittedName>
</protein>
<keyword evidence="3" id="KW-1185">Reference proteome</keyword>
<dbReference type="InterPro" id="IPR050712">
    <property type="entry name" value="NAD(P)H-dep_reductase"/>
</dbReference>
<dbReference type="EMBL" id="WNXQ01000012">
    <property type="protein sequence ID" value="MWB79599.1"/>
    <property type="molecule type" value="Genomic_DNA"/>
</dbReference>
<name>A0A844WH08_9RHOB</name>
<dbReference type="GO" id="GO:0005829">
    <property type="term" value="C:cytosol"/>
    <property type="evidence" value="ECO:0007669"/>
    <property type="project" value="TreeGrafter"/>
</dbReference>